<feature type="region of interest" description="Disordered" evidence="1">
    <location>
        <begin position="135"/>
        <end position="171"/>
    </location>
</feature>
<keyword evidence="2" id="KW-0472">Membrane</keyword>
<dbReference type="RefSeq" id="XP_021826695.1">
    <property type="nucleotide sequence ID" value="XM_021971003.1"/>
</dbReference>
<accession>A0A6P5TI68</accession>
<keyword evidence="2" id="KW-0812">Transmembrane</keyword>
<protein>
    <submittedName>
        <fullName evidence="4">Uncharacterized protein LOC110767459</fullName>
    </submittedName>
</protein>
<gene>
    <name evidence="4" type="primary">LOC110767459</name>
</gene>
<keyword evidence="2" id="KW-1133">Transmembrane helix</keyword>
<dbReference type="Proteomes" id="UP000515124">
    <property type="component" value="Unplaced"/>
</dbReference>
<dbReference type="AlphaFoldDB" id="A0A6P5TI68"/>
<name>A0A6P5TI68_PRUAV</name>
<feature type="transmembrane region" description="Helical" evidence="2">
    <location>
        <begin position="87"/>
        <end position="105"/>
    </location>
</feature>
<organism evidence="3 4">
    <name type="scientific">Prunus avium</name>
    <name type="common">Cherry</name>
    <name type="synonym">Cerasus avium</name>
    <dbReference type="NCBI Taxonomy" id="42229"/>
    <lineage>
        <taxon>Eukaryota</taxon>
        <taxon>Viridiplantae</taxon>
        <taxon>Streptophyta</taxon>
        <taxon>Embryophyta</taxon>
        <taxon>Tracheophyta</taxon>
        <taxon>Spermatophyta</taxon>
        <taxon>Magnoliopsida</taxon>
        <taxon>eudicotyledons</taxon>
        <taxon>Gunneridae</taxon>
        <taxon>Pentapetalae</taxon>
        <taxon>rosids</taxon>
        <taxon>fabids</taxon>
        <taxon>Rosales</taxon>
        <taxon>Rosaceae</taxon>
        <taxon>Amygdaloideae</taxon>
        <taxon>Amygdaleae</taxon>
        <taxon>Prunus</taxon>
    </lineage>
</organism>
<dbReference type="PANTHER" id="PTHR14942:SF9">
    <property type="entry name" value="OS02G0188500 PROTEIN"/>
    <property type="match status" value="1"/>
</dbReference>
<dbReference type="GeneID" id="110767459"/>
<evidence type="ECO:0000313" key="4">
    <source>
        <dbReference type="RefSeq" id="XP_021826695.1"/>
    </source>
</evidence>
<evidence type="ECO:0000256" key="1">
    <source>
        <dbReference type="SAM" id="MobiDB-lite"/>
    </source>
</evidence>
<proteinExistence type="predicted"/>
<dbReference type="PANTHER" id="PTHR14942">
    <property type="entry name" value="U11/U12 SMALL NUCLEAR RIBONUCLEOPROTEIN 25 KDA PROTEIN"/>
    <property type="match status" value="1"/>
</dbReference>
<reference evidence="4" key="1">
    <citation type="submission" date="2025-08" db="UniProtKB">
        <authorList>
            <consortium name="RefSeq"/>
        </authorList>
    </citation>
    <scope>IDENTIFICATION</scope>
</reference>
<dbReference type="GO" id="GO:0000398">
    <property type="term" value="P:mRNA splicing, via spliceosome"/>
    <property type="evidence" value="ECO:0007669"/>
    <property type="project" value="InterPro"/>
</dbReference>
<evidence type="ECO:0000256" key="2">
    <source>
        <dbReference type="SAM" id="Phobius"/>
    </source>
</evidence>
<keyword evidence="3" id="KW-1185">Reference proteome</keyword>
<evidence type="ECO:0000313" key="3">
    <source>
        <dbReference type="Proteomes" id="UP000515124"/>
    </source>
</evidence>
<sequence>MKILKLIERRCLAPLKRDDVVRESDARTFTNHHSYKKLPQLPLLKLSVLKLDGSVFGNFFKNFVPRFDFGSGKLLFEMEKICFWKKLFCNVLLIMLMFVFWYMQLQFIRHMSISNSPLKRRSKSESVPYKQHSMLTYGSNGHKDEEKSGLEGSDNNAVHEDNSNSNEDLEEGPVPEFKVVHYLSGWLSCSKFMGGLKKGIRRQGPSIEIQAIRKLI</sequence>
<dbReference type="InterPro" id="IPR039690">
    <property type="entry name" value="SNRNP25"/>
</dbReference>
<dbReference type="KEGG" id="pavi:110767459"/>